<reference evidence="2 3" key="1">
    <citation type="submission" date="2015-08" db="EMBL/GenBank/DDBJ databases">
        <authorList>
            <person name="Babu N.S."/>
            <person name="Beckwith C.J."/>
            <person name="Beseler K.G."/>
            <person name="Brison A."/>
            <person name="Carone J.V."/>
            <person name="Caskin T.P."/>
            <person name="Diamond M."/>
            <person name="Durham M.E."/>
            <person name="Foxe J.M."/>
            <person name="Go M."/>
            <person name="Henderson B.A."/>
            <person name="Jones I.B."/>
            <person name="McGettigan J.A."/>
            <person name="Micheletti S.J."/>
            <person name="Nasrallah M.E."/>
            <person name="Ortiz D."/>
            <person name="Piller C.R."/>
            <person name="Privatt S.R."/>
            <person name="Schneider S.L."/>
            <person name="Sharp S."/>
            <person name="Smith T.C."/>
            <person name="Stanton J.D."/>
            <person name="Ullery H.E."/>
            <person name="Wilson R.J."/>
            <person name="Serrano M.G."/>
            <person name="Buck G."/>
            <person name="Lee V."/>
            <person name="Wang Y."/>
            <person name="Carvalho R."/>
            <person name="Voegtly L."/>
            <person name="Shi R."/>
            <person name="Duckworth R."/>
            <person name="Johnson A."/>
            <person name="Loviza R."/>
            <person name="Walstead R."/>
            <person name="Shah Z."/>
            <person name="Kiflezghi M."/>
            <person name="Wade K."/>
            <person name="Ball S.L."/>
            <person name="Bradley K.W."/>
            <person name="Asai D.J."/>
            <person name="Bowman C.A."/>
            <person name="Russell D.A."/>
            <person name="Pope W.H."/>
            <person name="Jacobs-Sera D."/>
            <person name="Hendrix R.W."/>
            <person name="Hatfull G.F."/>
        </authorList>
    </citation>
    <scope>NUCLEOTIDE SEQUENCE [LARGE SCALE GENOMIC DNA]</scope>
    <source>
        <strain evidence="2 3">PUDD_83A45</strain>
    </source>
</reference>
<proteinExistence type="predicted"/>
<gene>
    <name evidence="2" type="ORF">AK829_04480</name>
</gene>
<dbReference type="Proteomes" id="UP000060016">
    <property type="component" value="Chromosome"/>
</dbReference>
<evidence type="ECO:0000313" key="2">
    <source>
        <dbReference type="EMBL" id="AKV58551.1"/>
    </source>
</evidence>
<keyword evidence="1" id="KW-0812">Transmembrane</keyword>
<keyword evidence="3" id="KW-1185">Reference proteome</keyword>
<evidence type="ECO:0000256" key="1">
    <source>
        <dbReference type="SAM" id="Phobius"/>
    </source>
</evidence>
<dbReference type="EMBL" id="CP012342">
    <property type="protein sequence ID" value="AKV58551.1"/>
    <property type="molecule type" value="Genomic_DNA"/>
</dbReference>
<feature type="transmembrane region" description="Helical" evidence="1">
    <location>
        <begin position="222"/>
        <end position="243"/>
    </location>
</feature>
<protein>
    <recommendedName>
        <fullName evidence="4">ABC transporter permease</fullName>
    </recommendedName>
</protein>
<keyword evidence="1" id="KW-1133">Transmembrane helix</keyword>
<sequence length="248" mass="26238">MMVEFAKLRRTKIVWLSLLMTVGIVLFANMSLFAGDTAVAFQTNPDTAWAGHLIWFAMALAFLSPLQVSLVASRIVDVEHISGGWRLNAIAGSRPGALLVKKYGVAAVVVVVAKVVEFAATVALPVAMGAPAPREDMSEIWLRFGLGVAGTTLALLAVMLLLAALVESQLVVLAVGVVGGFLGIASLLSPPWLAALNPFGYFAVILPFGFTETGVTPTQPSWLLWAGYLVLAAAIFVAGTKAFDRKEI</sequence>
<dbReference type="RefSeq" id="WP_052204631.1">
    <property type="nucleotide sequence ID" value="NZ_CP012342.1"/>
</dbReference>
<feature type="transmembrane region" description="Helical" evidence="1">
    <location>
        <begin position="53"/>
        <end position="76"/>
    </location>
</feature>
<feature type="transmembrane region" description="Helical" evidence="1">
    <location>
        <begin position="140"/>
        <end position="163"/>
    </location>
</feature>
<accession>A0A0K1RBH1</accession>
<dbReference type="Pfam" id="PF12730">
    <property type="entry name" value="ABC2_membrane_4"/>
    <property type="match status" value="1"/>
</dbReference>
<keyword evidence="1" id="KW-0472">Membrane</keyword>
<dbReference type="STRING" id="156976.AK829_04480"/>
<feature type="transmembrane region" description="Helical" evidence="1">
    <location>
        <begin position="103"/>
        <end position="128"/>
    </location>
</feature>
<feature type="transmembrane region" description="Helical" evidence="1">
    <location>
        <begin position="12"/>
        <end position="33"/>
    </location>
</feature>
<evidence type="ECO:0008006" key="4">
    <source>
        <dbReference type="Google" id="ProtNLM"/>
    </source>
</evidence>
<name>A0A0K1RBH1_9CORY</name>
<organism evidence="2 3">
    <name type="scientific">Corynebacterium riegelii</name>
    <dbReference type="NCBI Taxonomy" id="156976"/>
    <lineage>
        <taxon>Bacteria</taxon>
        <taxon>Bacillati</taxon>
        <taxon>Actinomycetota</taxon>
        <taxon>Actinomycetes</taxon>
        <taxon>Mycobacteriales</taxon>
        <taxon>Corynebacteriaceae</taxon>
        <taxon>Corynebacterium</taxon>
    </lineage>
</organism>
<dbReference type="AlphaFoldDB" id="A0A0K1RBH1"/>
<dbReference type="KEGG" id="crie:AK829_04480"/>
<evidence type="ECO:0000313" key="3">
    <source>
        <dbReference type="Proteomes" id="UP000060016"/>
    </source>
</evidence>
<feature type="transmembrane region" description="Helical" evidence="1">
    <location>
        <begin position="170"/>
        <end position="189"/>
    </location>
</feature>
<dbReference type="PATRIC" id="fig|156976.3.peg.888"/>